<dbReference type="Proteomes" id="UP000219412">
    <property type="component" value="Unassembled WGS sequence"/>
</dbReference>
<feature type="chain" id="PRO_5011973117" evidence="1">
    <location>
        <begin position="24"/>
        <end position="262"/>
    </location>
</feature>
<protein>
    <submittedName>
        <fullName evidence="3">Putative surface cell wall-binding protein</fullName>
    </submittedName>
</protein>
<keyword evidence="1" id="KW-0732">Signal</keyword>
<sequence length="262" mass="28582">MKMKKLAVSMLSAGLVMTMGAEAVMGNTDEENQNDRSATSEVKVQFSVPDEADVKLYNPENLKKIDKDDAEKLGKVTNSKGKLTLDVVPLLDFKGKNIDASYEEYLFYTESDHHLQVTDRRGTGAGWNVTARAENFKDATGAMTLPSSEITFEEGDVQSPVDFQKSQKPTSNGFTLETGKEATKVASANASPEGEAIDKAQGVGAWLIKWFSNNEDVENEKVKLKVPARSASAGEHTTKIIWTMEDGPYKSGQVATDTTESQ</sequence>
<dbReference type="RefSeq" id="WP_097039900.1">
    <property type="nucleotide sequence ID" value="NZ_OBQF01000002.1"/>
</dbReference>
<feature type="domain" description="WxL" evidence="2">
    <location>
        <begin position="34"/>
        <end position="248"/>
    </location>
</feature>
<dbReference type="AlphaFoldDB" id="A0A285UJD8"/>
<dbReference type="OrthoDB" id="2356942at2"/>
<gene>
    <name evidence="3" type="ORF">SAMN05878391_1078</name>
</gene>
<reference evidence="4" key="1">
    <citation type="submission" date="2017-08" db="EMBL/GenBank/DDBJ databases">
        <authorList>
            <person name="Varghese N."/>
            <person name="Submissions S."/>
        </authorList>
    </citation>
    <scope>NUCLEOTIDE SEQUENCE [LARGE SCALE GENOMIC DNA]</scope>
    <source>
        <strain evidence="4">DSM 23173</strain>
    </source>
</reference>
<dbReference type="EMBL" id="OBQF01000002">
    <property type="protein sequence ID" value="SOC40716.1"/>
    <property type="molecule type" value="Genomic_DNA"/>
</dbReference>
<keyword evidence="4" id="KW-1185">Reference proteome</keyword>
<feature type="signal peptide" evidence="1">
    <location>
        <begin position="1"/>
        <end position="23"/>
    </location>
</feature>
<accession>A0A285UJD8</accession>
<evidence type="ECO:0000313" key="3">
    <source>
        <dbReference type="EMBL" id="SOC40716.1"/>
    </source>
</evidence>
<proteinExistence type="predicted"/>
<evidence type="ECO:0000256" key="1">
    <source>
        <dbReference type="SAM" id="SignalP"/>
    </source>
</evidence>
<evidence type="ECO:0000313" key="4">
    <source>
        <dbReference type="Proteomes" id="UP000219412"/>
    </source>
</evidence>
<evidence type="ECO:0000259" key="2">
    <source>
        <dbReference type="Pfam" id="PF13731"/>
    </source>
</evidence>
<dbReference type="Pfam" id="PF13731">
    <property type="entry name" value="WxL"/>
    <property type="match status" value="1"/>
</dbReference>
<dbReference type="InterPro" id="IPR027994">
    <property type="entry name" value="WxL_dom"/>
</dbReference>
<organism evidence="3 4">
    <name type="scientific">Salinicoccus kekensis</name>
    <dbReference type="NCBI Taxonomy" id="714307"/>
    <lineage>
        <taxon>Bacteria</taxon>
        <taxon>Bacillati</taxon>
        <taxon>Bacillota</taxon>
        <taxon>Bacilli</taxon>
        <taxon>Bacillales</taxon>
        <taxon>Staphylococcaceae</taxon>
        <taxon>Salinicoccus</taxon>
    </lineage>
</organism>
<name>A0A285UJD8_9STAP</name>